<dbReference type="PANTHER" id="PTHR42076:SF1">
    <property type="entry name" value="CYANOVIRIN-N DOMAIN-CONTAINING PROTEIN"/>
    <property type="match status" value="1"/>
</dbReference>
<dbReference type="AlphaFoldDB" id="A0A1F8A3Y5"/>
<dbReference type="GeneID" id="34449104"/>
<evidence type="ECO:0000313" key="2">
    <source>
        <dbReference type="EMBL" id="OGM46109.1"/>
    </source>
</evidence>
<dbReference type="Gene3D" id="2.30.60.10">
    <property type="entry name" value="Cyanovirin-N"/>
    <property type="match status" value="1"/>
</dbReference>
<dbReference type="Pfam" id="PF08881">
    <property type="entry name" value="CVNH"/>
    <property type="match status" value="1"/>
</dbReference>
<proteinExistence type="predicted"/>
<dbReference type="STRING" id="109264.A0A1F8A3Y5"/>
<accession>A0A1F8A3Y5</accession>
<sequence length="106" mass="11885">MSFHLSAEDIEIRDNHILFARLKDEDGEFQESEINLDDFLGNNDGSFEWDGENFSGSAENVRFEIEGDGEVPVLRADLFNESGEAVGSDVNLSERVINENGHFAFV</sequence>
<organism evidence="2 3">
    <name type="scientific">Aspergillus bombycis</name>
    <dbReference type="NCBI Taxonomy" id="109264"/>
    <lineage>
        <taxon>Eukaryota</taxon>
        <taxon>Fungi</taxon>
        <taxon>Dikarya</taxon>
        <taxon>Ascomycota</taxon>
        <taxon>Pezizomycotina</taxon>
        <taxon>Eurotiomycetes</taxon>
        <taxon>Eurotiomycetidae</taxon>
        <taxon>Eurotiales</taxon>
        <taxon>Aspergillaceae</taxon>
        <taxon>Aspergillus</taxon>
    </lineage>
</organism>
<dbReference type="PANTHER" id="PTHR42076">
    <property type="entry name" value="CYANOVIRIN-N HOMOLOG"/>
    <property type="match status" value="1"/>
</dbReference>
<reference evidence="2 3" key="1">
    <citation type="journal article" date="2016" name="Genome Biol. Evol.">
        <title>Draft genome sequence of an aflatoxigenic Aspergillus species, A. bombycis.</title>
        <authorList>
            <person name="Moore G.G."/>
            <person name="Mack B.M."/>
            <person name="Beltz S.B."/>
            <person name="Gilbert M.K."/>
        </authorList>
    </citation>
    <scope>NUCLEOTIDE SEQUENCE [LARGE SCALE GENOMIC DNA]</scope>
    <source>
        <strain evidence="3">NRRL 26010</strain>
    </source>
</reference>
<dbReference type="EMBL" id="LYCR01000035">
    <property type="protein sequence ID" value="OGM46109.1"/>
    <property type="molecule type" value="Genomic_DNA"/>
</dbReference>
<dbReference type="InterPro" id="IPR036673">
    <property type="entry name" value="Cyanovirin-N_sf"/>
</dbReference>
<gene>
    <name evidence="2" type="ORF">ABOM_005714</name>
</gene>
<evidence type="ECO:0000259" key="1">
    <source>
        <dbReference type="SMART" id="SM01111"/>
    </source>
</evidence>
<feature type="domain" description="Cyanovirin-N" evidence="1">
    <location>
        <begin position="2"/>
        <end position="105"/>
    </location>
</feature>
<dbReference type="RefSeq" id="XP_022389826.1">
    <property type="nucleotide sequence ID" value="XM_022532843.1"/>
</dbReference>
<dbReference type="Proteomes" id="UP000179179">
    <property type="component" value="Unassembled WGS sequence"/>
</dbReference>
<dbReference type="InterPro" id="IPR011058">
    <property type="entry name" value="Cyanovirin-N"/>
</dbReference>
<name>A0A1F8A3Y5_9EURO</name>
<dbReference type="OrthoDB" id="2441380at2759"/>
<evidence type="ECO:0000313" key="3">
    <source>
        <dbReference type="Proteomes" id="UP000179179"/>
    </source>
</evidence>
<keyword evidence="3" id="KW-1185">Reference proteome</keyword>
<dbReference type="SMART" id="SM01111">
    <property type="entry name" value="CVNH"/>
    <property type="match status" value="1"/>
</dbReference>
<dbReference type="SUPFAM" id="SSF51322">
    <property type="entry name" value="Cyanovirin-N"/>
    <property type="match status" value="1"/>
</dbReference>
<protein>
    <submittedName>
        <fullName evidence="2">Cyanovirin-N</fullName>
    </submittedName>
</protein>
<comment type="caution">
    <text evidence="2">The sequence shown here is derived from an EMBL/GenBank/DDBJ whole genome shotgun (WGS) entry which is preliminary data.</text>
</comment>